<dbReference type="AlphaFoldDB" id="A0A2P8HNV9"/>
<accession>A0A2P8HNV9</accession>
<dbReference type="PROSITE" id="PS51819">
    <property type="entry name" value="VOC"/>
    <property type="match status" value="1"/>
</dbReference>
<dbReference type="OrthoDB" id="9795306at2"/>
<dbReference type="InterPro" id="IPR029068">
    <property type="entry name" value="Glyas_Bleomycin-R_OHBP_Dase"/>
</dbReference>
<dbReference type="EMBL" id="PYAW01000002">
    <property type="protein sequence ID" value="PSL47902.1"/>
    <property type="molecule type" value="Genomic_DNA"/>
</dbReference>
<gene>
    <name evidence="2" type="ORF">CLV51_102762</name>
</gene>
<dbReference type="SUPFAM" id="SSF54593">
    <property type="entry name" value="Glyoxalase/Bleomycin resistance protein/Dihydroxybiphenyl dioxygenase"/>
    <property type="match status" value="1"/>
</dbReference>
<evidence type="ECO:0000313" key="2">
    <source>
        <dbReference type="EMBL" id="PSL47902.1"/>
    </source>
</evidence>
<comment type="caution">
    <text evidence="2">The sequence shown here is derived from an EMBL/GenBank/DDBJ whole genome shotgun (WGS) entry which is preliminary data.</text>
</comment>
<dbReference type="Gene3D" id="3.30.720.110">
    <property type="match status" value="1"/>
</dbReference>
<feature type="domain" description="VOC" evidence="1">
    <location>
        <begin position="6"/>
        <end position="123"/>
    </location>
</feature>
<protein>
    <submittedName>
        <fullName evidence="2">Putative glyoxalase superfamily protein PhnB</fullName>
    </submittedName>
</protein>
<evidence type="ECO:0000259" key="1">
    <source>
        <dbReference type="PROSITE" id="PS51819"/>
    </source>
</evidence>
<keyword evidence="3" id="KW-1185">Reference proteome</keyword>
<reference evidence="2 3" key="1">
    <citation type="submission" date="2018-03" db="EMBL/GenBank/DDBJ databases">
        <title>Genomic Encyclopedia of Archaeal and Bacterial Type Strains, Phase II (KMG-II): from individual species to whole genera.</title>
        <authorList>
            <person name="Goeker M."/>
        </authorList>
    </citation>
    <scope>NUCLEOTIDE SEQUENCE [LARGE SCALE GENOMIC DNA]</scope>
    <source>
        <strain evidence="2 3">DSM 24859</strain>
    </source>
</reference>
<dbReference type="InterPro" id="IPR004360">
    <property type="entry name" value="Glyas_Fos-R_dOase_dom"/>
</dbReference>
<dbReference type="RefSeq" id="WP_106528321.1">
    <property type="nucleotide sequence ID" value="NZ_PYAW01000002.1"/>
</dbReference>
<dbReference type="PANTHER" id="PTHR34109:SF1">
    <property type="entry name" value="VOC DOMAIN-CONTAINING PROTEIN"/>
    <property type="match status" value="1"/>
</dbReference>
<proteinExistence type="predicted"/>
<dbReference type="InterPro" id="IPR037523">
    <property type="entry name" value="VOC_core"/>
</dbReference>
<dbReference type="Gene3D" id="3.30.720.120">
    <property type="match status" value="1"/>
</dbReference>
<dbReference type="CDD" id="cd07246">
    <property type="entry name" value="VOC_like"/>
    <property type="match status" value="1"/>
</dbReference>
<name>A0A2P8HNV9_CHINA</name>
<organism evidence="2 3">
    <name type="scientific">Chitinophaga niastensis</name>
    <dbReference type="NCBI Taxonomy" id="536980"/>
    <lineage>
        <taxon>Bacteria</taxon>
        <taxon>Pseudomonadati</taxon>
        <taxon>Bacteroidota</taxon>
        <taxon>Chitinophagia</taxon>
        <taxon>Chitinophagales</taxon>
        <taxon>Chitinophagaceae</taxon>
        <taxon>Chitinophaga</taxon>
    </lineage>
</organism>
<dbReference type="Pfam" id="PF00903">
    <property type="entry name" value="Glyoxalase"/>
    <property type="match status" value="1"/>
</dbReference>
<sequence length="124" mass="13822">MKIPAGYQRVMPYLLLNDVEGFLKFTQKVFGAKEKMRHNREGSNEVMHAEITIGDSTIMMGQTSKDWGVQNAGLYIHVENADETFKQAISEGATEVMPVTDQSYGRSGGVTDPFGNTWWVTTTV</sequence>
<evidence type="ECO:0000313" key="3">
    <source>
        <dbReference type="Proteomes" id="UP000240971"/>
    </source>
</evidence>
<dbReference type="Proteomes" id="UP000240971">
    <property type="component" value="Unassembled WGS sequence"/>
</dbReference>
<dbReference type="PANTHER" id="PTHR34109">
    <property type="entry name" value="BNAUNNG04460D PROTEIN-RELATED"/>
    <property type="match status" value="1"/>
</dbReference>